<dbReference type="PROSITE" id="PS50089">
    <property type="entry name" value="ZF_RING_2"/>
    <property type="match status" value="1"/>
</dbReference>
<protein>
    <recommendedName>
        <fullName evidence="7">RING-type domain-containing protein</fullName>
    </recommendedName>
</protein>
<evidence type="ECO:0000256" key="6">
    <source>
        <dbReference type="SAM" id="MobiDB-lite"/>
    </source>
</evidence>
<dbReference type="AlphaFoldDB" id="A0A6J8ATD1"/>
<dbReference type="PROSITE" id="PS00518">
    <property type="entry name" value="ZF_RING_1"/>
    <property type="match status" value="1"/>
</dbReference>
<evidence type="ECO:0000313" key="9">
    <source>
        <dbReference type="Proteomes" id="UP000507470"/>
    </source>
</evidence>
<feature type="region of interest" description="Disordered" evidence="6">
    <location>
        <begin position="1"/>
        <end position="27"/>
    </location>
</feature>
<evidence type="ECO:0000256" key="2">
    <source>
        <dbReference type="ARBA" id="ARBA00022771"/>
    </source>
</evidence>
<dbReference type="GO" id="GO:0008270">
    <property type="term" value="F:zinc ion binding"/>
    <property type="evidence" value="ECO:0007669"/>
    <property type="project" value="UniProtKB-KW"/>
</dbReference>
<dbReference type="CDD" id="cd19756">
    <property type="entry name" value="Bbox2"/>
    <property type="match status" value="1"/>
</dbReference>
<dbReference type="Gene3D" id="3.30.40.10">
    <property type="entry name" value="Zinc/RING finger domain, C3HC4 (zinc finger)"/>
    <property type="match status" value="1"/>
</dbReference>
<dbReference type="PANTHER" id="PTHR25462">
    <property type="entry name" value="BONUS, ISOFORM C-RELATED"/>
    <property type="match status" value="1"/>
</dbReference>
<dbReference type="SUPFAM" id="SSF57845">
    <property type="entry name" value="B-box zinc-binding domain"/>
    <property type="match status" value="1"/>
</dbReference>
<dbReference type="EMBL" id="CACVKT020001908">
    <property type="protein sequence ID" value="CAC5373498.1"/>
    <property type="molecule type" value="Genomic_DNA"/>
</dbReference>
<dbReference type="InterPro" id="IPR013083">
    <property type="entry name" value="Znf_RING/FYVE/PHD"/>
</dbReference>
<dbReference type="SUPFAM" id="SSF57850">
    <property type="entry name" value="RING/U-box"/>
    <property type="match status" value="1"/>
</dbReference>
<gene>
    <name evidence="8" type="ORF">MCOR_11237</name>
</gene>
<evidence type="ECO:0000313" key="8">
    <source>
        <dbReference type="EMBL" id="CAC5373498.1"/>
    </source>
</evidence>
<dbReference type="InterPro" id="IPR047153">
    <property type="entry name" value="TRIM45/56/19-like"/>
</dbReference>
<accession>A0A6J8ATD1</accession>
<keyword evidence="9" id="KW-1185">Reference proteome</keyword>
<keyword evidence="5" id="KW-0175">Coiled coil</keyword>
<evidence type="ECO:0000256" key="3">
    <source>
        <dbReference type="ARBA" id="ARBA00022833"/>
    </source>
</evidence>
<dbReference type="InterPro" id="IPR001841">
    <property type="entry name" value="Znf_RING"/>
</dbReference>
<organism evidence="8 9">
    <name type="scientific">Mytilus coruscus</name>
    <name type="common">Sea mussel</name>
    <dbReference type="NCBI Taxonomy" id="42192"/>
    <lineage>
        <taxon>Eukaryota</taxon>
        <taxon>Metazoa</taxon>
        <taxon>Spiralia</taxon>
        <taxon>Lophotrochozoa</taxon>
        <taxon>Mollusca</taxon>
        <taxon>Bivalvia</taxon>
        <taxon>Autobranchia</taxon>
        <taxon>Pteriomorphia</taxon>
        <taxon>Mytilida</taxon>
        <taxon>Mytiloidea</taxon>
        <taxon>Mytilidae</taxon>
        <taxon>Mytilinae</taxon>
        <taxon>Mytilus</taxon>
    </lineage>
</organism>
<dbReference type="GO" id="GO:0008630">
    <property type="term" value="P:intrinsic apoptotic signaling pathway in response to DNA damage"/>
    <property type="evidence" value="ECO:0007669"/>
    <property type="project" value="TreeGrafter"/>
</dbReference>
<keyword evidence="3" id="KW-0862">Zinc</keyword>
<dbReference type="SMART" id="SM00184">
    <property type="entry name" value="RING"/>
    <property type="match status" value="1"/>
</dbReference>
<dbReference type="Gene3D" id="3.30.160.60">
    <property type="entry name" value="Classic Zinc Finger"/>
    <property type="match status" value="1"/>
</dbReference>
<dbReference type="GO" id="GO:0044790">
    <property type="term" value="P:suppression of viral release by host"/>
    <property type="evidence" value="ECO:0007669"/>
    <property type="project" value="TreeGrafter"/>
</dbReference>
<dbReference type="Proteomes" id="UP000507470">
    <property type="component" value="Unassembled WGS sequence"/>
</dbReference>
<sequence>MSSSIFTTSKGPHLKKRQHSSASVHSRKSETPFESILNLTTCHLCKKDMCCPKHLPCIHSFCEACIEFYVQQIKDTKSSSHVSCPVCEMPAATVSNMSAKEFAENLPTSTLISTLMSRKCASSPSCNRCKERGREAKASSWCGYCAQALCDEHADYHRDLTTTKLRHPVVRLKEMLTPGNFEFVRKCKYHHNEEMTHFCKEEWTPCCPICAKVMHKGCTVVLLHQVAINIKMDPSTMRLRKAVDTLETETEKLFQGRMQNKKKLDEQLKLEQGRLREFREKINTHLDELEDNLATELDAFHTQKQTELEKEAKAFKTKNNTLNFYKMLLDSIQENSGNTQAVQELAAIRIQTKAMEDEIKMVSTRLKSIDITVEYPYDLVKTTTRLGSIQQKVAHIGRVGTPKSTARSTPRSFKS</sequence>
<feature type="compositionally biased region" description="Polar residues" evidence="6">
    <location>
        <begin position="1"/>
        <end position="10"/>
    </location>
</feature>
<keyword evidence="1" id="KW-0479">Metal-binding</keyword>
<evidence type="ECO:0000256" key="1">
    <source>
        <dbReference type="ARBA" id="ARBA00022723"/>
    </source>
</evidence>
<evidence type="ECO:0000256" key="5">
    <source>
        <dbReference type="SAM" id="Coils"/>
    </source>
</evidence>
<keyword evidence="2 4" id="KW-0863">Zinc-finger</keyword>
<evidence type="ECO:0000256" key="4">
    <source>
        <dbReference type="PROSITE-ProRule" id="PRU00175"/>
    </source>
</evidence>
<reference evidence="8 9" key="1">
    <citation type="submission" date="2020-06" db="EMBL/GenBank/DDBJ databases">
        <authorList>
            <person name="Li R."/>
            <person name="Bekaert M."/>
        </authorList>
    </citation>
    <scope>NUCLEOTIDE SEQUENCE [LARGE SCALE GENOMIC DNA]</scope>
    <source>
        <strain evidence="9">wild</strain>
    </source>
</reference>
<feature type="domain" description="RING-type" evidence="7">
    <location>
        <begin position="42"/>
        <end position="88"/>
    </location>
</feature>
<dbReference type="PANTHER" id="PTHR25462:SF302">
    <property type="entry name" value="PROTEIN PML"/>
    <property type="match status" value="1"/>
</dbReference>
<dbReference type="GO" id="GO:0005654">
    <property type="term" value="C:nucleoplasm"/>
    <property type="evidence" value="ECO:0007669"/>
    <property type="project" value="TreeGrafter"/>
</dbReference>
<evidence type="ECO:0000259" key="7">
    <source>
        <dbReference type="PROSITE" id="PS50089"/>
    </source>
</evidence>
<dbReference type="GO" id="GO:0045087">
    <property type="term" value="P:innate immune response"/>
    <property type="evidence" value="ECO:0007669"/>
    <property type="project" value="TreeGrafter"/>
</dbReference>
<feature type="coiled-coil region" evidence="5">
    <location>
        <begin position="261"/>
        <end position="299"/>
    </location>
</feature>
<dbReference type="OrthoDB" id="6045537at2759"/>
<proteinExistence type="predicted"/>
<name>A0A6J8ATD1_MYTCO</name>
<dbReference type="InterPro" id="IPR017907">
    <property type="entry name" value="Znf_RING_CS"/>
</dbReference>